<dbReference type="InterPro" id="IPR000073">
    <property type="entry name" value="AB_hydrolase_1"/>
</dbReference>
<dbReference type="AlphaFoldDB" id="A0A6I3ID82"/>
<comment type="caution">
    <text evidence="3">The sequence shown here is derived from an EMBL/GenBank/DDBJ whole genome shotgun (WGS) entry which is preliminary data.</text>
</comment>
<dbReference type="PANTHER" id="PTHR43194">
    <property type="entry name" value="HYDROLASE ALPHA/BETA FOLD FAMILY"/>
    <property type="match status" value="1"/>
</dbReference>
<reference evidence="3 4" key="1">
    <citation type="submission" date="2019-11" db="EMBL/GenBank/DDBJ databases">
        <title>Whole genome sequencing identifies a novel species of the genus Arsenicicoccus isolated from human blood.</title>
        <authorList>
            <person name="Jeong J.H."/>
            <person name="Kweon O.J."/>
            <person name="Kim H.R."/>
            <person name="Kim T.-H."/>
            <person name="Ha S.-M."/>
            <person name="Lee M.-K."/>
        </authorList>
    </citation>
    <scope>NUCLEOTIDE SEQUENCE [LARGE SCALE GENOMIC DNA]</scope>
    <source>
        <strain evidence="3 4">MKL-02</strain>
    </source>
</reference>
<dbReference type="InterPro" id="IPR029058">
    <property type="entry name" value="AB_hydrolase_fold"/>
</dbReference>
<evidence type="ECO:0000259" key="2">
    <source>
        <dbReference type="Pfam" id="PF12697"/>
    </source>
</evidence>
<name>A0A6I3ID82_9MICO</name>
<dbReference type="PRINTS" id="PR00111">
    <property type="entry name" value="ABHYDROLASE"/>
</dbReference>
<dbReference type="InterPro" id="IPR050228">
    <property type="entry name" value="Carboxylesterase_BioH"/>
</dbReference>
<gene>
    <name evidence="3" type="ORF">GGG17_01200</name>
</gene>
<keyword evidence="3" id="KW-0378">Hydrolase</keyword>
<proteinExistence type="predicted"/>
<protein>
    <submittedName>
        <fullName evidence="3">Alpha/beta fold hydrolase</fullName>
    </submittedName>
</protein>
<evidence type="ECO:0000313" key="4">
    <source>
        <dbReference type="Proteomes" id="UP000431092"/>
    </source>
</evidence>
<feature type="domain" description="AB hydrolase-1" evidence="2">
    <location>
        <begin position="52"/>
        <end position="291"/>
    </location>
</feature>
<dbReference type="PANTHER" id="PTHR43194:SF2">
    <property type="entry name" value="PEROXISOMAL MEMBRANE PROTEIN LPX1"/>
    <property type="match status" value="1"/>
</dbReference>
<dbReference type="Gene3D" id="3.40.50.1820">
    <property type="entry name" value="alpha/beta hydrolase"/>
    <property type="match status" value="1"/>
</dbReference>
<organism evidence="3 4">
    <name type="scientific">Arsenicicoccus cauae</name>
    <dbReference type="NCBI Taxonomy" id="2663847"/>
    <lineage>
        <taxon>Bacteria</taxon>
        <taxon>Bacillati</taxon>
        <taxon>Actinomycetota</taxon>
        <taxon>Actinomycetes</taxon>
        <taxon>Micrococcales</taxon>
        <taxon>Intrasporangiaceae</taxon>
        <taxon>Arsenicicoccus</taxon>
    </lineage>
</organism>
<dbReference type="Pfam" id="PF12697">
    <property type="entry name" value="Abhydrolase_6"/>
    <property type="match status" value="1"/>
</dbReference>
<dbReference type="SUPFAM" id="SSF53474">
    <property type="entry name" value="alpha/beta-Hydrolases"/>
    <property type="match status" value="1"/>
</dbReference>
<keyword evidence="4" id="KW-1185">Reference proteome</keyword>
<evidence type="ECO:0000256" key="1">
    <source>
        <dbReference type="SAM" id="MobiDB-lite"/>
    </source>
</evidence>
<accession>A0A6I3ID82</accession>
<feature type="region of interest" description="Disordered" evidence="1">
    <location>
        <begin position="1"/>
        <end position="24"/>
    </location>
</feature>
<dbReference type="Proteomes" id="UP000431092">
    <property type="component" value="Unassembled WGS sequence"/>
</dbReference>
<evidence type="ECO:0000313" key="3">
    <source>
        <dbReference type="EMBL" id="MTB70613.1"/>
    </source>
</evidence>
<dbReference type="GO" id="GO:0016787">
    <property type="term" value="F:hydrolase activity"/>
    <property type="evidence" value="ECO:0007669"/>
    <property type="project" value="UniProtKB-KW"/>
</dbReference>
<dbReference type="EMBL" id="WLVL01000004">
    <property type="protein sequence ID" value="MTB70613.1"/>
    <property type="molecule type" value="Genomic_DNA"/>
</dbReference>
<sequence>MLPPAPRRHARGRRDETYRGGMTGTPWITTTDASGLAVHAWAGDAPPGSPRLLMLHGLTDSGPSWEDAARRWGSAYVVIAPDALGHGQSRRFTPQELASTDLMESAYDALRALVGRLMDQDATPVLVAGHSMGGGLAAALSARMPDAVRAAVLEDPVWFATPPDPSSRDSRSAARERIAETMRAREDVRALAEEGRRANPTWPERELTPWAQASADCDVELLRTGRAVLDEPWRAIAAELRVPTLVVTGTEGVIIDGTVRAAIEELGNPRIEVAVVDGAEHCVRRTRTEAFHAVVDPWLAAH</sequence>
<feature type="compositionally biased region" description="Basic residues" evidence="1">
    <location>
        <begin position="1"/>
        <end position="12"/>
    </location>
</feature>